<dbReference type="SUPFAM" id="SSF46626">
    <property type="entry name" value="Cytochrome c"/>
    <property type="match status" value="1"/>
</dbReference>
<evidence type="ECO:0000313" key="8">
    <source>
        <dbReference type="Proteomes" id="UP000232196"/>
    </source>
</evidence>
<keyword evidence="8" id="KW-1185">Reference proteome</keyword>
<evidence type="ECO:0000256" key="1">
    <source>
        <dbReference type="ARBA" id="ARBA00022617"/>
    </source>
</evidence>
<evidence type="ECO:0000256" key="5">
    <source>
        <dbReference type="SAM" id="Phobius"/>
    </source>
</evidence>
<gene>
    <name evidence="7" type="ORF">CH357_00775</name>
</gene>
<evidence type="ECO:0000256" key="3">
    <source>
        <dbReference type="ARBA" id="ARBA00023004"/>
    </source>
</evidence>
<reference evidence="7 8" key="1">
    <citation type="submission" date="2017-07" db="EMBL/GenBank/DDBJ databases">
        <title>Leptospira spp. isolated from tropical soils.</title>
        <authorList>
            <person name="Thibeaux R."/>
            <person name="Iraola G."/>
            <person name="Ferres I."/>
            <person name="Bierque E."/>
            <person name="Girault D."/>
            <person name="Soupe-Gilbert M.-E."/>
            <person name="Picardeau M."/>
            <person name="Goarant C."/>
        </authorList>
    </citation>
    <scope>NUCLEOTIDE SEQUENCE [LARGE SCALE GENOMIC DNA]</scope>
    <source>
        <strain evidence="7 8">MCA1-C-A1</strain>
    </source>
</reference>
<accession>A0A2M9XHS1</accession>
<dbReference type="InterPro" id="IPR009056">
    <property type="entry name" value="Cyt_c-like_dom"/>
</dbReference>
<name>A0A2M9XHS1_9LEPT</name>
<evidence type="ECO:0000313" key="7">
    <source>
        <dbReference type="EMBL" id="PJZ27132.1"/>
    </source>
</evidence>
<dbReference type="GO" id="GO:0009055">
    <property type="term" value="F:electron transfer activity"/>
    <property type="evidence" value="ECO:0007669"/>
    <property type="project" value="InterPro"/>
</dbReference>
<dbReference type="GO" id="GO:0020037">
    <property type="term" value="F:heme binding"/>
    <property type="evidence" value="ECO:0007669"/>
    <property type="project" value="InterPro"/>
</dbReference>
<dbReference type="Gene3D" id="1.10.760.10">
    <property type="entry name" value="Cytochrome c-like domain"/>
    <property type="match status" value="1"/>
</dbReference>
<protein>
    <submittedName>
        <fullName evidence="7">Cytochrome C</fullName>
    </submittedName>
</protein>
<proteinExistence type="predicted"/>
<comment type="caution">
    <text evidence="7">The sequence shown here is derived from an EMBL/GenBank/DDBJ whole genome shotgun (WGS) entry which is preliminary data.</text>
</comment>
<dbReference type="Pfam" id="PF00034">
    <property type="entry name" value="Cytochrom_C"/>
    <property type="match status" value="1"/>
</dbReference>
<dbReference type="PROSITE" id="PS51007">
    <property type="entry name" value="CYTC"/>
    <property type="match status" value="1"/>
</dbReference>
<keyword evidence="5" id="KW-0472">Membrane</keyword>
<keyword evidence="5" id="KW-1133">Transmembrane helix</keyword>
<keyword evidence="1 4" id="KW-0349">Heme</keyword>
<dbReference type="GO" id="GO:0046872">
    <property type="term" value="F:metal ion binding"/>
    <property type="evidence" value="ECO:0007669"/>
    <property type="project" value="UniProtKB-KW"/>
</dbReference>
<dbReference type="RefSeq" id="WP_100704879.1">
    <property type="nucleotide sequence ID" value="NZ_NPDL01000004.1"/>
</dbReference>
<dbReference type="Proteomes" id="UP000232196">
    <property type="component" value="Unassembled WGS sequence"/>
</dbReference>
<sequence length="124" mass="13773">MNPFQIDRSGSEKGGNHRLSFFSFLLLAFLLSVFSFCKESKPLSPEAEAGRGLYMANCIACHNANPKLDGAVGPSVGNSSYELLEARMRGEYPPGYVPKRQSTAMTRFNFAEAQIRSLEEFLKQ</sequence>
<evidence type="ECO:0000259" key="6">
    <source>
        <dbReference type="PROSITE" id="PS51007"/>
    </source>
</evidence>
<dbReference type="InterPro" id="IPR036909">
    <property type="entry name" value="Cyt_c-like_dom_sf"/>
</dbReference>
<evidence type="ECO:0000256" key="2">
    <source>
        <dbReference type="ARBA" id="ARBA00022723"/>
    </source>
</evidence>
<dbReference type="OrthoDB" id="9811281at2"/>
<evidence type="ECO:0000256" key="4">
    <source>
        <dbReference type="PROSITE-ProRule" id="PRU00433"/>
    </source>
</evidence>
<keyword evidence="5" id="KW-0812">Transmembrane</keyword>
<dbReference type="EMBL" id="NPDN01000001">
    <property type="protein sequence ID" value="PJZ27132.1"/>
    <property type="molecule type" value="Genomic_DNA"/>
</dbReference>
<keyword evidence="3 4" id="KW-0408">Iron</keyword>
<keyword evidence="2 4" id="KW-0479">Metal-binding</keyword>
<feature type="transmembrane region" description="Helical" evidence="5">
    <location>
        <begin position="20"/>
        <end position="37"/>
    </location>
</feature>
<feature type="domain" description="Cytochrome c" evidence="6">
    <location>
        <begin position="45"/>
        <end position="124"/>
    </location>
</feature>
<organism evidence="7 8">
    <name type="scientific">Leptospira hartskeerlii</name>
    <dbReference type="NCBI Taxonomy" id="2023177"/>
    <lineage>
        <taxon>Bacteria</taxon>
        <taxon>Pseudomonadati</taxon>
        <taxon>Spirochaetota</taxon>
        <taxon>Spirochaetia</taxon>
        <taxon>Leptospirales</taxon>
        <taxon>Leptospiraceae</taxon>
        <taxon>Leptospira</taxon>
    </lineage>
</organism>
<dbReference type="AlphaFoldDB" id="A0A2M9XHS1"/>